<dbReference type="RefSeq" id="WP_092152869.1">
    <property type="nucleotide sequence ID" value="NZ_FNBX01000003.1"/>
</dbReference>
<dbReference type="PANTHER" id="PTHR11496:SF102">
    <property type="entry name" value="ALCOHOL DEHYDROGENASE 4"/>
    <property type="match status" value="1"/>
</dbReference>
<gene>
    <name evidence="7" type="ORF">SAMN05192586_103115</name>
</gene>
<evidence type="ECO:0000313" key="7">
    <source>
        <dbReference type="EMBL" id="SDF27398.1"/>
    </source>
</evidence>
<evidence type="ECO:0000256" key="2">
    <source>
        <dbReference type="ARBA" id="ARBA00007358"/>
    </source>
</evidence>
<dbReference type="CDD" id="cd08180">
    <property type="entry name" value="PDD"/>
    <property type="match status" value="1"/>
</dbReference>
<evidence type="ECO:0000256" key="3">
    <source>
        <dbReference type="ARBA" id="ARBA00023002"/>
    </source>
</evidence>
<dbReference type="PROSITE" id="PS00913">
    <property type="entry name" value="ADH_IRON_1"/>
    <property type="match status" value="1"/>
</dbReference>
<dbReference type="InterPro" id="IPR001670">
    <property type="entry name" value="ADH_Fe/GldA"/>
</dbReference>
<dbReference type="Gene3D" id="1.20.1090.10">
    <property type="entry name" value="Dehydroquinate synthase-like - alpha domain"/>
    <property type="match status" value="1"/>
</dbReference>
<feature type="domain" description="Fe-containing alcohol dehydrogenase-like C-terminal" evidence="6">
    <location>
        <begin position="171"/>
        <end position="367"/>
    </location>
</feature>
<feature type="domain" description="Alcohol dehydrogenase iron-type/glycerol dehydrogenase GldA" evidence="5">
    <location>
        <begin position="8"/>
        <end position="159"/>
    </location>
</feature>
<dbReference type="FunFam" id="3.40.50.1970:FF:000003">
    <property type="entry name" value="Alcohol dehydrogenase, iron-containing"/>
    <property type="match status" value="1"/>
</dbReference>
<reference evidence="8" key="1">
    <citation type="submission" date="2016-10" db="EMBL/GenBank/DDBJ databases">
        <authorList>
            <person name="Varghese N."/>
            <person name="Submissions S."/>
        </authorList>
    </citation>
    <scope>NUCLEOTIDE SEQUENCE [LARGE SCALE GENOMIC DNA]</scope>
    <source>
        <strain evidence="8">KHC7</strain>
    </source>
</reference>
<dbReference type="InterPro" id="IPR039697">
    <property type="entry name" value="Alcohol_dehydrogenase_Fe"/>
</dbReference>
<evidence type="ECO:0000256" key="4">
    <source>
        <dbReference type="ARBA" id="ARBA00023027"/>
    </source>
</evidence>
<name>A0A1G7JR09_9BACT</name>
<evidence type="ECO:0000259" key="5">
    <source>
        <dbReference type="Pfam" id="PF00465"/>
    </source>
</evidence>
<dbReference type="Gene3D" id="3.40.50.1970">
    <property type="match status" value="1"/>
</dbReference>
<dbReference type="PROSITE" id="PS00060">
    <property type="entry name" value="ADH_IRON_2"/>
    <property type="match status" value="1"/>
</dbReference>
<dbReference type="GO" id="GO:0046872">
    <property type="term" value="F:metal ion binding"/>
    <property type="evidence" value="ECO:0007669"/>
    <property type="project" value="InterPro"/>
</dbReference>
<dbReference type="SUPFAM" id="SSF56796">
    <property type="entry name" value="Dehydroquinate synthase-like"/>
    <property type="match status" value="1"/>
</dbReference>
<organism evidence="7 8">
    <name type="scientific">Desulfovibrio legallii</name>
    <dbReference type="NCBI Taxonomy" id="571438"/>
    <lineage>
        <taxon>Bacteria</taxon>
        <taxon>Pseudomonadati</taxon>
        <taxon>Thermodesulfobacteriota</taxon>
        <taxon>Desulfovibrionia</taxon>
        <taxon>Desulfovibrionales</taxon>
        <taxon>Desulfovibrionaceae</taxon>
        <taxon>Desulfovibrio</taxon>
    </lineage>
</organism>
<dbReference type="Pfam" id="PF25137">
    <property type="entry name" value="ADH_Fe_C"/>
    <property type="match status" value="1"/>
</dbReference>
<dbReference type="InterPro" id="IPR018211">
    <property type="entry name" value="ADH_Fe_CS"/>
</dbReference>
<dbReference type="OrthoDB" id="9778433at2"/>
<dbReference type="PANTHER" id="PTHR11496">
    <property type="entry name" value="ALCOHOL DEHYDROGENASE"/>
    <property type="match status" value="1"/>
</dbReference>
<sequence length="368" mass="39603">MTQFYGKTKICYGPYALEMLETFPATQAFVVTDPFMVESGFADQAISHLKRKGVGYTLFSGVEPDPSLQAVVAAAKIFLQSQADLILALGGGSAIDMAKAISYFGRKADPNRQTLLVAIPTTSGTGSEVTSIAVITDKEQAVKIPLNDELLIPDIAILDARFTRTVPPAVTAATGMDVLTHAVEAYTSRYSNVFTAIYAERAIRHVFAYLRRAYAHGDDMAARDNMLIGSCMAGLAFTNSGLGITHSLAHSLGGLFHIPHGLANAVLLPHVILFNRFDAGVKYKEIAEMAGIPAPTVEEGTRNLVAAVRELNAALGIPAQVRQLKADATLYHDHLRTMAANALEDICTQSNPRMPSLDDLADLLLRAW</sequence>
<comment type="cofactor">
    <cofactor evidence="1">
        <name>Fe cation</name>
        <dbReference type="ChEBI" id="CHEBI:24875"/>
    </cofactor>
</comment>
<dbReference type="Pfam" id="PF00465">
    <property type="entry name" value="Fe-ADH"/>
    <property type="match status" value="1"/>
</dbReference>
<dbReference type="EMBL" id="FNBX01000003">
    <property type="protein sequence ID" value="SDF27398.1"/>
    <property type="molecule type" value="Genomic_DNA"/>
</dbReference>
<dbReference type="STRING" id="571438.SAMN05192586_103115"/>
<comment type="similarity">
    <text evidence="2">Belongs to the iron-containing alcohol dehydrogenase family.</text>
</comment>
<evidence type="ECO:0000259" key="6">
    <source>
        <dbReference type="Pfam" id="PF25137"/>
    </source>
</evidence>
<accession>A0A1G7JR09</accession>
<dbReference type="Proteomes" id="UP000199355">
    <property type="component" value="Unassembled WGS sequence"/>
</dbReference>
<dbReference type="AlphaFoldDB" id="A0A1G7JR09"/>
<dbReference type="InterPro" id="IPR056798">
    <property type="entry name" value="ADH_Fe_C"/>
</dbReference>
<keyword evidence="3" id="KW-0560">Oxidoreductase</keyword>
<evidence type="ECO:0000256" key="1">
    <source>
        <dbReference type="ARBA" id="ARBA00001962"/>
    </source>
</evidence>
<protein>
    <submittedName>
        <fullName evidence="7">Alcohol dehydrogenase, class IV</fullName>
    </submittedName>
</protein>
<dbReference type="GO" id="GO:0004022">
    <property type="term" value="F:alcohol dehydrogenase (NAD+) activity"/>
    <property type="evidence" value="ECO:0007669"/>
    <property type="project" value="TreeGrafter"/>
</dbReference>
<proteinExistence type="inferred from homology"/>
<evidence type="ECO:0000313" key="8">
    <source>
        <dbReference type="Proteomes" id="UP000199355"/>
    </source>
</evidence>
<keyword evidence="4" id="KW-0520">NAD</keyword>
<dbReference type="FunFam" id="1.20.1090.10:FF:000001">
    <property type="entry name" value="Aldehyde-alcohol dehydrogenase"/>
    <property type="match status" value="1"/>
</dbReference>
<keyword evidence="8" id="KW-1185">Reference proteome</keyword>